<name>A0A1Y4VUA6_9BACE</name>
<dbReference type="Proteomes" id="UP000284495">
    <property type="component" value="Unassembled WGS sequence"/>
</dbReference>
<dbReference type="Proteomes" id="UP000285503">
    <property type="component" value="Unassembled WGS sequence"/>
</dbReference>
<evidence type="ECO:0000313" key="22">
    <source>
        <dbReference type="Proteomes" id="UP000283369"/>
    </source>
</evidence>
<sequence length="315" mass="36185">MQKTLPIHFAPLQGYTDVFYRNAHAACFGGIDTYYTPFVRLEKGGFRHRDVRGIEPGNNQVPHLIPQLIAPSFDKADKILSLFIEKGYKEVDINMGCPFPMLAKRHNGSGILPYPEEVQALLSLLITEYPQISFSIKMRLGWEDPKECLKLAPIINELPLRQVVMHPRLGKQQYKGEVDLKAFEAFQGVCKHPLIYNGDINSVEDIHHIQEQFPGLAGMMIGRGLLANPALALEYRQNRTLELDEIREKLQSMHRCVYNQYAEQLEGGDEQLLNKMKTFWEYLMPQADRKLLKAIHKSTSLNKYNQAILAFFNQR</sequence>
<dbReference type="EMBL" id="WDCP01000055">
    <property type="protein sequence ID" value="KAB6337423.1"/>
    <property type="molecule type" value="Genomic_DNA"/>
</dbReference>
<dbReference type="Proteomes" id="UP000438288">
    <property type="component" value="Unassembled WGS sequence"/>
</dbReference>
<evidence type="ECO:0000313" key="13">
    <source>
        <dbReference type="EMBL" id="KAB6337423.1"/>
    </source>
</evidence>
<dbReference type="Pfam" id="PF01207">
    <property type="entry name" value="Dus"/>
    <property type="match status" value="1"/>
</dbReference>
<dbReference type="EMBL" id="QROO01000030">
    <property type="protein sequence ID" value="RHL34164.1"/>
    <property type="molecule type" value="Genomic_DNA"/>
</dbReference>
<evidence type="ECO:0000256" key="4">
    <source>
        <dbReference type="ARBA" id="ARBA00022694"/>
    </source>
</evidence>
<evidence type="ECO:0000259" key="10">
    <source>
        <dbReference type="Pfam" id="PF01207"/>
    </source>
</evidence>
<evidence type="ECO:0000256" key="3">
    <source>
        <dbReference type="ARBA" id="ARBA00022643"/>
    </source>
</evidence>
<feature type="binding site" evidence="9">
    <location>
        <position position="67"/>
    </location>
    <ligand>
        <name>FMN</name>
        <dbReference type="ChEBI" id="CHEBI:58210"/>
    </ligand>
</feature>
<proteinExistence type="inferred from homology"/>
<dbReference type="PIRSF" id="PIRSF006621">
    <property type="entry name" value="Dus"/>
    <property type="match status" value="1"/>
</dbReference>
<dbReference type="GeneID" id="69482751"/>
<dbReference type="AlphaFoldDB" id="A0A1Y4VUA6"/>
<keyword evidence="9" id="KW-0547">Nucleotide-binding</keyword>
<dbReference type="EMBL" id="QRYV01000064">
    <property type="protein sequence ID" value="RGV06959.1"/>
    <property type="molecule type" value="Genomic_DNA"/>
</dbReference>
<dbReference type="Proteomes" id="UP000471447">
    <property type="component" value="Unassembled WGS sequence"/>
</dbReference>
<dbReference type="Gene3D" id="3.20.20.70">
    <property type="entry name" value="Aldolase class I"/>
    <property type="match status" value="1"/>
</dbReference>
<keyword evidence="2 7" id="KW-0285">Flavoprotein</keyword>
<gene>
    <name evidence="15" type="ORF">B5E52_03700</name>
    <name evidence="19" type="ORF">DW027_19890</name>
    <name evidence="18" type="ORF">DW075_05615</name>
    <name evidence="17" type="ORF">DWW25_20945</name>
    <name evidence="16" type="ORF">DXD03_08830</name>
    <name evidence="12" type="ORF">GA560_00435</name>
    <name evidence="11" type="ORF">GA574_18380</name>
    <name evidence="14" type="ORF">GAZ26_03050</name>
    <name evidence="13" type="ORF">GAZ43_18745</name>
</gene>
<evidence type="ECO:0000256" key="2">
    <source>
        <dbReference type="ARBA" id="ARBA00022630"/>
    </source>
</evidence>
<keyword evidence="25" id="KW-1185">Reference proteome</keyword>
<evidence type="ECO:0000256" key="8">
    <source>
        <dbReference type="PIRSR" id="PIRSR006621-1"/>
    </source>
</evidence>
<evidence type="ECO:0000313" key="27">
    <source>
        <dbReference type="Proteomes" id="UP000471447"/>
    </source>
</evidence>
<dbReference type="EMBL" id="QSQU01000010">
    <property type="protein sequence ID" value="RGK63947.1"/>
    <property type="molecule type" value="Genomic_DNA"/>
</dbReference>
<dbReference type="GO" id="GO:0050660">
    <property type="term" value="F:flavin adenine dinucleotide binding"/>
    <property type="evidence" value="ECO:0007669"/>
    <property type="project" value="InterPro"/>
</dbReference>
<dbReference type="Proteomes" id="UP000474077">
    <property type="component" value="Unassembled WGS sequence"/>
</dbReference>
<comment type="similarity">
    <text evidence="7">Belongs to the dus family.</text>
</comment>
<feature type="domain" description="DUS-like FMN-binding" evidence="10">
    <location>
        <begin position="9"/>
        <end position="285"/>
    </location>
</feature>
<dbReference type="CDD" id="cd02801">
    <property type="entry name" value="DUS_like_FMN"/>
    <property type="match status" value="1"/>
</dbReference>
<evidence type="ECO:0000313" key="26">
    <source>
        <dbReference type="Proteomes" id="UP000438288"/>
    </source>
</evidence>
<evidence type="ECO:0000313" key="20">
    <source>
        <dbReference type="Proteomes" id="UP000196036"/>
    </source>
</evidence>
<dbReference type="Proteomes" id="UP000435059">
    <property type="component" value="Unassembled WGS sequence"/>
</dbReference>
<dbReference type="EMBL" id="WDES01000036">
    <property type="protein sequence ID" value="KAB6084265.1"/>
    <property type="molecule type" value="Genomic_DNA"/>
</dbReference>
<dbReference type="PROSITE" id="PS01136">
    <property type="entry name" value="UPF0034"/>
    <property type="match status" value="1"/>
</dbReference>
<evidence type="ECO:0000313" key="21">
    <source>
        <dbReference type="Proteomes" id="UP000261210"/>
    </source>
</evidence>
<dbReference type="PANTHER" id="PTHR45846:SF1">
    <property type="entry name" value="TRNA-DIHYDROURIDINE(47) SYNTHASE [NAD(P)(+)]-LIKE"/>
    <property type="match status" value="1"/>
</dbReference>
<evidence type="ECO:0000313" key="12">
    <source>
        <dbReference type="EMBL" id="KAB6087125.1"/>
    </source>
</evidence>
<dbReference type="SUPFAM" id="SSF51395">
    <property type="entry name" value="FMN-linked oxidoreductases"/>
    <property type="match status" value="1"/>
</dbReference>
<feature type="binding site" evidence="9">
    <location>
        <position position="137"/>
    </location>
    <ligand>
        <name>FMN</name>
        <dbReference type="ChEBI" id="CHEBI:58210"/>
    </ligand>
</feature>
<dbReference type="GO" id="GO:0017150">
    <property type="term" value="F:tRNA dihydrouridine synthase activity"/>
    <property type="evidence" value="ECO:0007669"/>
    <property type="project" value="InterPro"/>
</dbReference>
<dbReference type="InterPro" id="IPR018517">
    <property type="entry name" value="tRNA_hU_synthase_CS"/>
</dbReference>
<dbReference type="EMBL" id="QRNE01000020">
    <property type="protein sequence ID" value="RHK28610.1"/>
    <property type="molecule type" value="Genomic_DNA"/>
</dbReference>
<evidence type="ECO:0000256" key="5">
    <source>
        <dbReference type="ARBA" id="ARBA00022857"/>
    </source>
</evidence>
<feature type="binding site" evidence="9">
    <location>
        <begin position="222"/>
        <end position="223"/>
    </location>
    <ligand>
        <name>FMN</name>
        <dbReference type="ChEBI" id="CHEBI:58210"/>
    </ligand>
</feature>
<evidence type="ECO:0000256" key="7">
    <source>
        <dbReference type="PIRNR" id="PIRNR006621"/>
    </source>
</evidence>
<keyword evidence="3 7" id="KW-0288">FMN</keyword>
<dbReference type="EMBL" id="WDER01000001">
    <property type="protein sequence ID" value="KAB6087125.1"/>
    <property type="molecule type" value="Genomic_DNA"/>
</dbReference>
<feature type="binding site" evidence="9">
    <location>
        <position position="166"/>
    </location>
    <ligand>
        <name>FMN</name>
        <dbReference type="ChEBI" id="CHEBI:58210"/>
    </ligand>
</feature>
<dbReference type="InterPro" id="IPR035587">
    <property type="entry name" value="DUS-like_FMN-bd"/>
</dbReference>
<evidence type="ECO:0000313" key="16">
    <source>
        <dbReference type="EMBL" id="RGK63947.1"/>
    </source>
</evidence>
<dbReference type="Proteomes" id="UP000196036">
    <property type="component" value="Unassembled WGS sequence"/>
</dbReference>
<dbReference type="EC" id="1.3.1.-" evidence="7"/>
<dbReference type="PANTHER" id="PTHR45846">
    <property type="entry name" value="TRNA-DIHYDROURIDINE(47) SYNTHASE [NAD(P)(+)]-LIKE"/>
    <property type="match status" value="1"/>
</dbReference>
<dbReference type="Proteomes" id="UP000261210">
    <property type="component" value="Unassembled WGS sequence"/>
</dbReference>
<keyword evidence="4 7" id="KW-0819">tRNA processing</keyword>
<evidence type="ECO:0000313" key="18">
    <source>
        <dbReference type="EMBL" id="RHK28610.1"/>
    </source>
</evidence>
<comment type="caution">
    <text evidence="15">The sequence shown here is derived from an EMBL/GenBank/DDBJ whole genome shotgun (WGS) entry which is preliminary data.</text>
</comment>
<evidence type="ECO:0000313" key="14">
    <source>
        <dbReference type="EMBL" id="KAB6427332.1"/>
    </source>
</evidence>
<dbReference type="GO" id="GO:0003723">
    <property type="term" value="F:RNA binding"/>
    <property type="evidence" value="ECO:0007669"/>
    <property type="project" value="TreeGrafter"/>
</dbReference>
<dbReference type="InterPro" id="IPR013785">
    <property type="entry name" value="Aldolase_TIM"/>
</dbReference>
<evidence type="ECO:0000313" key="19">
    <source>
        <dbReference type="EMBL" id="RHL34164.1"/>
    </source>
</evidence>
<evidence type="ECO:0000256" key="6">
    <source>
        <dbReference type="ARBA" id="ARBA00023002"/>
    </source>
</evidence>
<keyword evidence="6 7" id="KW-0560">Oxidoreductase</keyword>
<protein>
    <recommendedName>
        <fullName evidence="7">tRNA-dihydrouridine synthase</fullName>
        <ecNumber evidence="7">1.3.1.-</ecNumber>
    </recommendedName>
</protein>
<evidence type="ECO:0000313" key="23">
    <source>
        <dbReference type="Proteomes" id="UP000284495"/>
    </source>
</evidence>
<evidence type="ECO:0000256" key="1">
    <source>
        <dbReference type="ARBA" id="ARBA00001917"/>
    </source>
</evidence>
<evidence type="ECO:0000313" key="28">
    <source>
        <dbReference type="Proteomes" id="UP000474077"/>
    </source>
</evidence>
<reference evidence="21 22" key="3">
    <citation type="submission" date="2018-08" db="EMBL/GenBank/DDBJ databases">
        <title>A genome reference for cultivated species of the human gut microbiota.</title>
        <authorList>
            <person name="Zou Y."/>
            <person name="Xue W."/>
            <person name="Luo G."/>
        </authorList>
    </citation>
    <scope>NUCLEOTIDE SEQUENCE [LARGE SCALE GENOMIC DNA]</scope>
    <source>
        <strain evidence="17 22">AF14-7</strain>
        <strain evidence="19 23">AF38-2</strain>
        <strain evidence="18 24">AF46-11NS</strain>
        <strain evidence="16 21">TF10-34</strain>
    </source>
</reference>
<feature type="active site" description="Proton donor" evidence="8">
    <location>
        <position position="97"/>
    </location>
</feature>
<dbReference type="InterPro" id="IPR001269">
    <property type="entry name" value="DUS_fam"/>
</dbReference>
<evidence type="ECO:0000313" key="15">
    <source>
        <dbReference type="EMBL" id="OUQ72958.1"/>
    </source>
</evidence>
<reference evidence="20" key="1">
    <citation type="submission" date="2017-04" db="EMBL/GenBank/DDBJ databases">
        <title>Function of individual gut microbiota members based on whole genome sequencing of pure cultures obtained from chicken caecum.</title>
        <authorList>
            <person name="Medvecky M."/>
            <person name="Cejkova D."/>
            <person name="Polansky O."/>
            <person name="Karasova D."/>
            <person name="Kubasova T."/>
            <person name="Cizek A."/>
            <person name="Rychlik I."/>
        </authorList>
    </citation>
    <scope>NUCLEOTIDE SEQUENCE [LARGE SCALE GENOMIC DNA]</scope>
    <source>
        <strain evidence="20">An109</strain>
    </source>
</reference>
<comment type="cofactor">
    <cofactor evidence="1 7 9">
        <name>FMN</name>
        <dbReference type="ChEBI" id="CHEBI:58210"/>
    </cofactor>
</comment>
<reference evidence="15" key="2">
    <citation type="journal article" date="2018" name="BMC Genomics">
        <title>Whole genome sequencing and function prediction of 133 gut anaerobes isolated from chicken caecum in pure cultures.</title>
        <authorList>
            <person name="Medvecky M."/>
            <person name="Cejkova D."/>
            <person name="Polansky O."/>
            <person name="Karasova D."/>
            <person name="Kubasova T."/>
            <person name="Cizek A."/>
            <person name="Rychlik I."/>
        </authorList>
    </citation>
    <scope>NUCLEOTIDE SEQUENCE</scope>
    <source>
        <strain evidence="15">An109</strain>
    </source>
</reference>
<dbReference type="EMBL" id="WDCG01000002">
    <property type="protein sequence ID" value="KAB6427332.1"/>
    <property type="molecule type" value="Genomic_DNA"/>
</dbReference>
<accession>A0A1Y4VUA6</accession>
<comment type="function">
    <text evidence="7">Catalyzes the synthesis of 5,6-dihydrouridine (D), a modified base found in the D-loop of most tRNAs, via the reduction of the C5-C6 double bond in target uridines.</text>
</comment>
<evidence type="ECO:0000313" key="25">
    <source>
        <dbReference type="Proteomes" id="UP000435059"/>
    </source>
</evidence>
<evidence type="ECO:0000313" key="24">
    <source>
        <dbReference type="Proteomes" id="UP000285503"/>
    </source>
</evidence>
<dbReference type="RefSeq" id="WP_008641729.1">
    <property type="nucleotide sequence ID" value="NZ_CP072212.1"/>
</dbReference>
<reference evidence="25 26" key="4">
    <citation type="journal article" date="2019" name="Nat. Med.">
        <title>A library of human gut bacterial isolates paired with longitudinal multiomics data enables mechanistic microbiome research.</title>
        <authorList>
            <person name="Poyet M."/>
            <person name="Groussin M."/>
            <person name="Gibbons S.M."/>
            <person name="Avila-Pacheco J."/>
            <person name="Jiang X."/>
            <person name="Kearney S.M."/>
            <person name="Perrotta A.R."/>
            <person name="Berdy B."/>
            <person name="Zhao S."/>
            <person name="Lieberman T.D."/>
            <person name="Swanson P.K."/>
            <person name="Smith M."/>
            <person name="Roesemann S."/>
            <person name="Alexander J.E."/>
            <person name="Rich S.A."/>
            <person name="Livny J."/>
            <person name="Vlamakis H."/>
            <person name="Clish C."/>
            <person name="Bullock K."/>
            <person name="Deik A."/>
            <person name="Scott J."/>
            <person name="Pierce K.A."/>
            <person name="Xavier R.J."/>
            <person name="Alm E.J."/>
        </authorList>
    </citation>
    <scope>NUCLEOTIDE SEQUENCE [LARGE SCALE GENOMIC DNA]</scope>
    <source>
        <strain evidence="13 26">BIOML-A16</strain>
        <strain evidence="14 27">BIOML-A7</strain>
        <strain evidence="12 28">BIOML-A73</strain>
        <strain evidence="11 25">BIOML-A74</strain>
    </source>
</reference>
<dbReference type="Proteomes" id="UP000283369">
    <property type="component" value="Unassembled WGS sequence"/>
</dbReference>
<keyword evidence="5" id="KW-0521">NADP</keyword>
<dbReference type="EMBL" id="NFLW01000005">
    <property type="protein sequence ID" value="OUQ72958.1"/>
    <property type="molecule type" value="Genomic_DNA"/>
</dbReference>
<organism evidence="15 20">
    <name type="scientific">Bacteroides xylanisolvens</name>
    <dbReference type="NCBI Taxonomy" id="371601"/>
    <lineage>
        <taxon>Bacteria</taxon>
        <taxon>Pseudomonadati</taxon>
        <taxon>Bacteroidota</taxon>
        <taxon>Bacteroidia</taxon>
        <taxon>Bacteroidales</taxon>
        <taxon>Bacteroidaceae</taxon>
        <taxon>Bacteroides</taxon>
    </lineage>
</organism>
<evidence type="ECO:0000313" key="17">
    <source>
        <dbReference type="EMBL" id="RGV06959.1"/>
    </source>
</evidence>
<evidence type="ECO:0000256" key="9">
    <source>
        <dbReference type="PIRSR" id="PIRSR006621-2"/>
    </source>
</evidence>
<evidence type="ECO:0000313" key="11">
    <source>
        <dbReference type="EMBL" id="KAB6084265.1"/>
    </source>
</evidence>